<name>A0A2S6APU1_9NOCA</name>
<evidence type="ECO:0000313" key="3">
    <source>
        <dbReference type="Proteomes" id="UP000239874"/>
    </source>
</evidence>
<evidence type="ECO:0000313" key="2">
    <source>
        <dbReference type="EMBL" id="PPJ37255.1"/>
    </source>
</evidence>
<dbReference type="AlphaFoldDB" id="A0A2S6APU1"/>
<feature type="region of interest" description="Disordered" evidence="1">
    <location>
        <begin position="1"/>
        <end position="53"/>
    </location>
</feature>
<sequence length="276" mass="28287">MIRTPANSLEFPNFQGGTVMSARKKNTTKRAAKNTAQTTPAPATKPPADAPVLRTDSEKALWTALCESPGNTATGLAGIAGIAGSTARRILSGWAAAGAARRDRDPDNPRAAEHWSPTAPAEPVTPAETTSPPDTAQPDAATEPRSDTAPTATESADDTPTAPDPATGTQAPPEPAATAHTGTVTAAAAADTPIGDPDVAAAQEESPQRLAPGALRGEVEDHLRDSPGTEFTPHEIGKVLRRSSGAVHNALVKLTTLGTARQTCTRPKKFALAPGQ</sequence>
<protein>
    <submittedName>
        <fullName evidence="2">Uncharacterized protein</fullName>
    </submittedName>
</protein>
<feature type="compositionally biased region" description="Basic residues" evidence="1">
    <location>
        <begin position="22"/>
        <end position="32"/>
    </location>
</feature>
<accession>A0A2S6APU1</accession>
<feature type="compositionally biased region" description="Low complexity" evidence="1">
    <location>
        <begin position="116"/>
        <end position="133"/>
    </location>
</feature>
<dbReference type="EMBL" id="PSZC01000010">
    <property type="protein sequence ID" value="PPJ37255.1"/>
    <property type="molecule type" value="Genomic_DNA"/>
</dbReference>
<organism evidence="2 3">
    <name type="scientific">Nocardia nova</name>
    <dbReference type="NCBI Taxonomy" id="37330"/>
    <lineage>
        <taxon>Bacteria</taxon>
        <taxon>Bacillati</taxon>
        <taxon>Actinomycetota</taxon>
        <taxon>Actinomycetes</taxon>
        <taxon>Mycobacteriales</taxon>
        <taxon>Nocardiaceae</taxon>
        <taxon>Nocardia</taxon>
    </lineage>
</organism>
<feature type="compositionally biased region" description="Basic and acidic residues" evidence="1">
    <location>
        <begin position="100"/>
        <end position="113"/>
    </location>
</feature>
<feature type="region of interest" description="Disordered" evidence="1">
    <location>
        <begin position="98"/>
        <end position="215"/>
    </location>
</feature>
<proteinExistence type="predicted"/>
<dbReference type="Proteomes" id="UP000239874">
    <property type="component" value="Unassembled WGS sequence"/>
</dbReference>
<gene>
    <name evidence="2" type="ORF">C5E45_16545</name>
</gene>
<evidence type="ECO:0000256" key="1">
    <source>
        <dbReference type="SAM" id="MobiDB-lite"/>
    </source>
</evidence>
<reference evidence="2 3" key="1">
    <citation type="submission" date="2018-02" db="EMBL/GenBank/DDBJ databases">
        <title>8 Nocardia nova and 1 Nocardia cyriacigeorgica strain used for evolution to TMP-SMX.</title>
        <authorList>
            <person name="Mehta H."/>
            <person name="Weng J."/>
            <person name="Shamoo Y."/>
        </authorList>
    </citation>
    <scope>NUCLEOTIDE SEQUENCE [LARGE SCALE GENOMIC DNA]</scope>
    <source>
        <strain evidence="2 3">MDA3139</strain>
    </source>
</reference>
<feature type="compositionally biased region" description="Low complexity" evidence="1">
    <location>
        <begin position="33"/>
        <end position="42"/>
    </location>
</feature>
<feature type="compositionally biased region" description="Low complexity" evidence="1">
    <location>
        <begin position="147"/>
        <end position="192"/>
    </location>
</feature>
<comment type="caution">
    <text evidence="2">The sequence shown here is derived from an EMBL/GenBank/DDBJ whole genome shotgun (WGS) entry which is preliminary data.</text>
</comment>